<protein>
    <submittedName>
        <fullName evidence="1">Uncharacterized protein</fullName>
    </submittedName>
</protein>
<organism evidence="1">
    <name type="scientific">Noctiluca scintillans</name>
    <name type="common">Sea sparkle</name>
    <name type="synonym">Red tide dinoflagellate</name>
    <dbReference type="NCBI Taxonomy" id="2966"/>
    <lineage>
        <taxon>Eukaryota</taxon>
        <taxon>Sar</taxon>
        <taxon>Alveolata</taxon>
        <taxon>Dinophyceae</taxon>
        <taxon>Noctilucales</taxon>
        <taxon>Noctilucaceae</taxon>
        <taxon>Noctiluca</taxon>
    </lineage>
</organism>
<gene>
    <name evidence="1" type="ORF">NSCI0253_LOCUS10146</name>
</gene>
<dbReference type="EMBL" id="HBFQ01014681">
    <property type="protein sequence ID" value="CAD8835798.1"/>
    <property type="molecule type" value="Transcribed_RNA"/>
</dbReference>
<sequence length="400" mass="44192">MFARTDVQGLGDLCFDRVLLSETRAPRQVSLKFVVRDGGPVTVSWVSPQGDLLHNYPLLTGATHSESSFLGHAFVVFRGDSRPRRARDISVSDLVCCYRPTRPAECHVVTLWSGYRVTVSEEDNEYRVVVHPSPGFKPVLPCASEDWEVQYTFLCSPLPCAAFDPGMETLYVWGDLSFDKYGASSECPLTRYVHNQIVPQVMLGRCLSSSEAFLPSWSQFDTWVMQAQYFWGTARDHFAQCGDVCHVHGGDEITSTIAYSAGTGSIRVTISTTGSERQCSSIDIKRPFPNDPQLFRSWRDFFEQAQAASRTEGPVGRPNLNIEYKGNVEVTTLASLCPFEVRAVSYPSLGMSGWRTSLFCPRVGYCQELADPVMSCGQEAMPRALHASSSALVGTSAKAA</sequence>
<name>A0A7S1F009_NOCSC</name>
<evidence type="ECO:0000313" key="1">
    <source>
        <dbReference type="EMBL" id="CAD8835798.1"/>
    </source>
</evidence>
<proteinExistence type="predicted"/>
<reference evidence="1" key="1">
    <citation type="submission" date="2021-01" db="EMBL/GenBank/DDBJ databases">
        <authorList>
            <person name="Corre E."/>
            <person name="Pelletier E."/>
            <person name="Niang G."/>
            <person name="Scheremetjew M."/>
            <person name="Finn R."/>
            <person name="Kale V."/>
            <person name="Holt S."/>
            <person name="Cochrane G."/>
            <person name="Meng A."/>
            <person name="Brown T."/>
            <person name="Cohen L."/>
        </authorList>
    </citation>
    <scope>NUCLEOTIDE SEQUENCE</scope>
</reference>
<accession>A0A7S1F009</accession>
<dbReference type="AlphaFoldDB" id="A0A7S1F009"/>